<feature type="domain" description="VWFA" evidence="8">
    <location>
        <begin position="972"/>
        <end position="1146"/>
    </location>
</feature>
<dbReference type="FunFam" id="3.40.50.410:FF:000004">
    <property type="entry name" value="collagen alpha-6(VI) chain"/>
    <property type="match status" value="4"/>
</dbReference>
<feature type="region of interest" description="Disordered" evidence="7">
    <location>
        <begin position="1588"/>
        <end position="1617"/>
    </location>
</feature>
<evidence type="ECO:0000256" key="5">
    <source>
        <dbReference type="ARBA" id="ARBA00023119"/>
    </source>
</evidence>
<keyword evidence="10" id="KW-1185">Reference proteome</keyword>
<keyword evidence="3" id="KW-0732">Signal</keyword>
<protein>
    <recommendedName>
        <fullName evidence="8">VWFA domain-containing protein</fullName>
    </recommendedName>
</protein>
<dbReference type="Proteomes" id="UP000472265">
    <property type="component" value="Chromosome 17"/>
</dbReference>
<organism evidence="9 10">
    <name type="scientific">Sparus aurata</name>
    <name type="common">Gilthead sea bream</name>
    <dbReference type="NCBI Taxonomy" id="8175"/>
    <lineage>
        <taxon>Eukaryota</taxon>
        <taxon>Metazoa</taxon>
        <taxon>Chordata</taxon>
        <taxon>Craniata</taxon>
        <taxon>Vertebrata</taxon>
        <taxon>Euteleostomi</taxon>
        <taxon>Actinopterygii</taxon>
        <taxon>Neopterygii</taxon>
        <taxon>Teleostei</taxon>
        <taxon>Neoteleostei</taxon>
        <taxon>Acanthomorphata</taxon>
        <taxon>Eupercaria</taxon>
        <taxon>Spariformes</taxon>
        <taxon>Sparidae</taxon>
        <taxon>Sparus</taxon>
    </lineage>
</organism>
<dbReference type="Pfam" id="PF00092">
    <property type="entry name" value="VWA"/>
    <property type="match status" value="7"/>
</dbReference>
<keyword evidence="2" id="KW-0964">Secreted</keyword>
<sequence length="1617" mass="177803">MSLLLLFVGSYLCSEFFNTFLVFFIDCFSACCSTYSLFSPSCPECAKVTVADIVFLVDGSSSIGIDNFKSAREFLKSVVTGLDIGPNKVRIGLAQYSDEPHQEFLLKDHMDKSSLLTALDEFPYRTGNTATGKAMNFLMTRYFTEDAGSRAKERVPQIAVVITDGDSGDDVVAPAKSLRQHGVIVFGIGVGQANLTELKAIANSPSERFLLTIDNYQALQRLTDGLLQTVCISVEDQRQALEEKFADIVFLVDSGMSVQEFQQIRTLLTRLINQMRFGASAYRLGLAQYGRDVRVEFLLKAHQTKEDYGKAIRAFRQRRLQPNEARNLGSALEYVHANFFTSEAGSRADQGYQQHLVVVTGKDSDDPVYRASRLIKSSGINVVGISNQSSLIHSSVSKKLFTKQSFTDSANVADIVFIVDESGSIGTTNFKMVRAFLHSLVSGLEISRAKVRVGIVMYSDGASAQVFLDSFNDKSELLNFIKILPYRGGGTNTGAALNYARENVFIKVRGSRKDQGVQQVAVVITDGESQDDVSTAAADLRRAGVTVYAIGVKEANKAQLDQMASYPHNKHVFNVDNFEMLKGLELSLQKSLEKTRQFCFSFPGCIQTEEADIFFLIDHSGSIYPADFQDMKKFIIEFIHTFHISPEHVRIGVVKYADSPQLEFNLARYSDTKSLEKAIEDIKQIGGGTETGRALEYMGPLFDRSVVTPDHKVPEYLVVITDGKSSDEVKVPAEKLRAQGIIVYAIGVKSADRDELEEISGNPKRTFFVNNFDALRPIKDDIITDICSQDVCKDIPGDLLFLVDSSGSIYPNDYKTMKDFMKSVISRSMIGRDEVHVGVMQFSSIQQLEFPFNRYYSKDEILSAIDGMNQIGGGTDTGAAITALSRYFDPDQGGRPDMRQRLVVITDGESQDEVKAPAAALRAKGVVVYAIGVMEANTTQLLEISGSPERMYAERDFDALKDLESHKTEKADIIFLVDGSTSITLEKFRSMQKFMKSVVNETTVGKNLTRFGVILYSTNPQSIFTLKQYDSKRQVLKAIDALRSPFGDTYTGRALAYTLEYFNPDNGGRAALRVPQILMVITDGDATDRNSLVAPSVALRDSGISVFSIGVEGANKTQLEVMAGGDKSKVFYVDNFEALENLYKNITNVLCNTAKPVCEKQKADLVFLIDQSGSIAQQDYATMKKFTTDLINGFKVSKDLVRVGVAQFSSTFQDEFHLNKFDTEEDISKHILSMRQLGGGTNIGLALEHIKAYFEASQGGRRSEGISQNLVLITDGESQDEVEEAGDSLRGLGVEVFAIGIGDVHDLQLLQITGTPERLFNVQNFGSLEKIKQKVCDSLLIFPFATGCTIDVAMGFDITRRSGAPAETLVSGHNLLRTLLPEIAHYVTSKPGLCCVDPLRIRTSIGYRVVSQDGRTLYDTSFEGYSDDVVRKVSTFNLPQPTYFNTALLKSLGEKLKASGAGVKVLVIFSDGLDEDVMKLEQESELLRQSGVSALLTVALEGVRDPAQLQMVEFGRGFGYKLPLSIGMPSVGSALLKQIDTVSDRECCNVMCKCSGHEGVRGLRGPPGSKVTGTHTFHFKHNGKNVWGKGDRGYPGPTGPQGLQGCSGLRGPKVKLS</sequence>
<dbReference type="SMART" id="SM00327">
    <property type="entry name" value="VWA"/>
    <property type="match status" value="7"/>
</dbReference>
<dbReference type="PANTHER" id="PTHR24020:SF86">
    <property type="entry name" value="COLLAGEN, TYPE VI, ALPHA 4"/>
    <property type="match status" value="1"/>
</dbReference>
<dbReference type="CDD" id="cd01472">
    <property type="entry name" value="vWA_collagen"/>
    <property type="match status" value="2"/>
</dbReference>
<feature type="domain" description="VWFA" evidence="8">
    <location>
        <begin position="52"/>
        <end position="226"/>
    </location>
</feature>
<dbReference type="InterPro" id="IPR050525">
    <property type="entry name" value="ECM_Assembly_Org"/>
</dbReference>
<evidence type="ECO:0000256" key="4">
    <source>
        <dbReference type="ARBA" id="ARBA00022737"/>
    </source>
</evidence>
<reference evidence="9" key="1">
    <citation type="submission" date="2021-04" db="EMBL/GenBank/DDBJ databases">
        <authorList>
            <consortium name="Wellcome Sanger Institute Data Sharing"/>
        </authorList>
    </citation>
    <scope>NUCLEOTIDE SEQUENCE [LARGE SCALE GENOMIC DNA]</scope>
</reference>
<feature type="domain" description="VWFA" evidence="8">
    <location>
        <begin position="247"/>
        <end position="386"/>
    </location>
</feature>
<evidence type="ECO:0000256" key="3">
    <source>
        <dbReference type="ARBA" id="ARBA00022729"/>
    </source>
</evidence>
<evidence type="ECO:0000256" key="1">
    <source>
        <dbReference type="ARBA" id="ARBA00004239"/>
    </source>
</evidence>
<evidence type="ECO:0000256" key="2">
    <source>
        <dbReference type="ARBA" id="ARBA00022525"/>
    </source>
</evidence>
<feature type="domain" description="VWFA" evidence="8">
    <location>
        <begin position="612"/>
        <end position="782"/>
    </location>
</feature>
<dbReference type="InterPro" id="IPR002035">
    <property type="entry name" value="VWF_A"/>
</dbReference>
<accession>A0A671X061</accession>
<evidence type="ECO:0000256" key="6">
    <source>
        <dbReference type="ARBA" id="ARBA00023180"/>
    </source>
</evidence>
<feature type="domain" description="VWFA" evidence="8">
    <location>
        <begin position="414"/>
        <end position="592"/>
    </location>
</feature>
<reference evidence="9" key="2">
    <citation type="submission" date="2025-08" db="UniProtKB">
        <authorList>
            <consortium name="Ensembl"/>
        </authorList>
    </citation>
    <scope>IDENTIFICATION</scope>
</reference>
<keyword evidence="6" id="KW-0325">Glycoprotein</keyword>
<evidence type="ECO:0000313" key="10">
    <source>
        <dbReference type="Proteomes" id="UP000472265"/>
    </source>
</evidence>
<feature type="domain" description="VWFA" evidence="8">
    <location>
        <begin position="798"/>
        <end position="967"/>
    </location>
</feature>
<dbReference type="SUPFAM" id="SSF53300">
    <property type="entry name" value="vWA-like"/>
    <property type="match status" value="8"/>
</dbReference>
<keyword evidence="5" id="KW-0176">Collagen</keyword>
<name>A0A671X061_SPAAU</name>
<dbReference type="FunFam" id="3.40.50.410:FF:000118">
    <property type="entry name" value="Collagen type VI alpha 6 chain"/>
    <property type="match status" value="1"/>
</dbReference>
<proteinExistence type="predicted"/>
<dbReference type="PANTHER" id="PTHR24020">
    <property type="entry name" value="COLLAGEN ALPHA"/>
    <property type="match status" value="1"/>
</dbReference>
<dbReference type="Gene3D" id="3.40.50.410">
    <property type="entry name" value="von Willebrand factor, type A domain"/>
    <property type="match status" value="7"/>
</dbReference>
<reference evidence="9" key="3">
    <citation type="submission" date="2025-09" db="UniProtKB">
        <authorList>
            <consortium name="Ensembl"/>
        </authorList>
    </citation>
    <scope>IDENTIFICATION</scope>
</reference>
<dbReference type="CDD" id="cd01450">
    <property type="entry name" value="vWFA_subfamily_ECM"/>
    <property type="match status" value="1"/>
</dbReference>
<keyword evidence="4" id="KW-0677">Repeat</keyword>
<comment type="subcellular location">
    <subcellularLocation>
        <location evidence="1">Secreted</location>
        <location evidence="1">Extracellular space</location>
    </subcellularLocation>
</comment>
<dbReference type="PRINTS" id="PR00453">
    <property type="entry name" value="VWFADOMAIN"/>
</dbReference>
<dbReference type="InterPro" id="IPR036465">
    <property type="entry name" value="vWFA_dom_sf"/>
</dbReference>
<feature type="domain" description="VWFA" evidence="8">
    <location>
        <begin position="1164"/>
        <end position="1335"/>
    </location>
</feature>
<dbReference type="FunFam" id="3.40.50.410:FF:000001">
    <property type="entry name" value="Collagen, type XII, alpha 1"/>
    <property type="match status" value="1"/>
</dbReference>
<dbReference type="Ensembl" id="ENSSAUT00010046813.1">
    <property type="protein sequence ID" value="ENSSAUP00010044509.1"/>
    <property type="gene ID" value="ENSSAUG00010018607.1"/>
</dbReference>
<evidence type="ECO:0000256" key="7">
    <source>
        <dbReference type="SAM" id="MobiDB-lite"/>
    </source>
</evidence>
<dbReference type="GO" id="GO:0005576">
    <property type="term" value="C:extracellular region"/>
    <property type="evidence" value="ECO:0007669"/>
    <property type="project" value="UniProtKB-SubCell"/>
</dbReference>
<evidence type="ECO:0000313" key="9">
    <source>
        <dbReference type="Ensembl" id="ENSSAUP00010044509.1"/>
    </source>
</evidence>
<evidence type="ECO:0000259" key="8">
    <source>
        <dbReference type="PROSITE" id="PS50234"/>
    </source>
</evidence>
<dbReference type="PROSITE" id="PS50234">
    <property type="entry name" value="VWFA"/>
    <property type="match status" value="7"/>
</dbReference>
<dbReference type="GO" id="GO:0005581">
    <property type="term" value="C:collagen trimer"/>
    <property type="evidence" value="ECO:0007669"/>
    <property type="project" value="UniProtKB-KW"/>
</dbReference>
<dbReference type="GeneTree" id="ENSGT00940000155619"/>